<dbReference type="PIRSF" id="PIRSF005690">
    <property type="entry name" value="GerBA"/>
    <property type="match status" value="1"/>
</dbReference>
<keyword evidence="2 4" id="KW-0472">Membrane</keyword>
<feature type="transmembrane region" description="Helical" evidence="4">
    <location>
        <begin position="393"/>
        <end position="412"/>
    </location>
</feature>
<dbReference type="PANTHER" id="PTHR22550:SF5">
    <property type="entry name" value="LEUCINE ZIPPER PROTEIN 4"/>
    <property type="match status" value="1"/>
</dbReference>
<keyword evidence="6" id="KW-1185">Reference proteome</keyword>
<dbReference type="GO" id="GO:0009847">
    <property type="term" value="P:spore germination"/>
    <property type="evidence" value="ECO:0007669"/>
    <property type="project" value="UniProtKB-UniRule"/>
</dbReference>
<dbReference type="InterPro" id="IPR004995">
    <property type="entry name" value="Spore_Ger"/>
</dbReference>
<reference evidence="6" key="1">
    <citation type="submission" date="2016-10" db="EMBL/GenBank/DDBJ databases">
        <authorList>
            <person name="Varghese N."/>
            <person name="Submissions S."/>
        </authorList>
    </citation>
    <scope>NUCLEOTIDE SEQUENCE [LARGE SCALE GENOMIC DNA]</scope>
    <source>
        <strain evidence="6">CGMCC 1.6854</strain>
    </source>
</reference>
<feature type="transmembrane region" description="Helical" evidence="4">
    <location>
        <begin position="260"/>
        <end position="281"/>
    </location>
</feature>
<feature type="region of interest" description="Disordered" evidence="3">
    <location>
        <begin position="1"/>
        <end position="21"/>
    </location>
</feature>
<evidence type="ECO:0000256" key="4">
    <source>
        <dbReference type="SAM" id="Phobius"/>
    </source>
</evidence>
<evidence type="ECO:0000256" key="1">
    <source>
        <dbReference type="ARBA" id="ARBA00005278"/>
    </source>
</evidence>
<comment type="similarity">
    <text evidence="1">Belongs to the GerABKA family.</text>
</comment>
<sequence>MGFFKKPSHLPTSSENKTGSTISEAINEEVLRTLLGKCEDIQFVPFFFNQQKVVLIYCEGLISNEMLYKVVPDRLEAFFNEVKGDPTEEDFAKRLHLPSVTTIKSKDQAVSEIFAGKLFIDAGLENTVLSIDISDKPQRNPEETKNELTVLGPRDNFIEDLTVNMALIRKRLRTPTLLTKSFEIGRRTRTKISLLYMEDISNKDILAQIMDKITTIDIDGIFSGTQLEELFNKSPYALFPRHAYTGRPDFAVQSLLNGRFIILIDGTSYAFITPINLFYLLKGSEDKETTYIYSSFERMIRIIGLSSAAFLPGFWVALTAFHQNQLPLTLLATVVESRRGVPLPTTLEAIFMLLLFELFREAGMRLPTGVGQTLSVIGGLIIGDAAIRAGLTSPAMLVVIAGSTIATFTLANQALIGTVSLIRFFVIICVSFLGFFGFFISIFFVLTYIGNIRTFGLPYFGLVTRIDLTNMLKSAFRLPETKKDKRPNMLNPQDSTRKEGGSS</sequence>
<accession>A0A1G9TTF9</accession>
<dbReference type="EMBL" id="FNHW01000001">
    <property type="protein sequence ID" value="SDM51009.1"/>
    <property type="molecule type" value="Genomic_DNA"/>
</dbReference>
<evidence type="ECO:0000313" key="6">
    <source>
        <dbReference type="Proteomes" id="UP000199544"/>
    </source>
</evidence>
<proteinExistence type="inferred from homology"/>
<feature type="transmembrane region" description="Helical" evidence="4">
    <location>
        <begin position="366"/>
        <end position="387"/>
    </location>
</feature>
<dbReference type="RefSeq" id="WP_090232278.1">
    <property type="nucleotide sequence ID" value="NZ_FNHW01000001.1"/>
</dbReference>
<feature type="transmembrane region" description="Helical" evidence="4">
    <location>
        <begin position="424"/>
        <end position="449"/>
    </location>
</feature>
<gene>
    <name evidence="5" type="ORF">SAMN04488137_0492</name>
</gene>
<dbReference type="OrthoDB" id="9772630at2"/>
<keyword evidence="4" id="KW-1133">Transmembrane helix</keyword>
<dbReference type="PANTHER" id="PTHR22550">
    <property type="entry name" value="SPORE GERMINATION PROTEIN"/>
    <property type="match status" value="1"/>
</dbReference>
<dbReference type="STRING" id="459525.SAMN04488137_0492"/>
<evidence type="ECO:0000313" key="5">
    <source>
        <dbReference type="EMBL" id="SDM51009.1"/>
    </source>
</evidence>
<feature type="compositionally biased region" description="Polar residues" evidence="3">
    <location>
        <begin position="10"/>
        <end position="21"/>
    </location>
</feature>
<feature type="region of interest" description="Disordered" evidence="3">
    <location>
        <begin position="482"/>
        <end position="503"/>
    </location>
</feature>
<name>A0A1G9TTF9_9BACL</name>
<evidence type="ECO:0000256" key="3">
    <source>
        <dbReference type="SAM" id="MobiDB-lite"/>
    </source>
</evidence>
<protein>
    <submittedName>
        <fullName evidence="5">GerA spore germination protein</fullName>
    </submittedName>
</protein>
<dbReference type="Proteomes" id="UP000199544">
    <property type="component" value="Unassembled WGS sequence"/>
</dbReference>
<evidence type="ECO:0000256" key="2">
    <source>
        <dbReference type="ARBA" id="ARBA00023136"/>
    </source>
</evidence>
<dbReference type="GO" id="GO:0005886">
    <property type="term" value="C:plasma membrane"/>
    <property type="evidence" value="ECO:0007669"/>
    <property type="project" value="UniProtKB-SubCell"/>
</dbReference>
<keyword evidence="4" id="KW-0812">Transmembrane</keyword>
<dbReference type="Pfam" id="PF03323">
    <property type="entry name" value="GerA"/>
    <property type="match status" value="1"/>
</dbReference>
<dbReference type="InterPro" id="IPR050768">
    <property type="entry name" value="UPF0353/GerABKA_families"/>
</dbReference>
<organism evidence="5 6">
    <name type="scientific">Fictibacillus solisalsi</name>
    <dbReference type="NCBI Taxonomy" id="459525"/>
    <lineage>
        <taxon>Bacteria</taxon>
        <taxon>Bacillati</taxon>
        <taxon>Bacillota</taxon>
        <taxon>Bacilli</taxon>
        <taxon>Bacillales</taxon>
        <taxon>Fictibacillaceae</taxon>
        <taxon>Fictibacillus</taxon>
    </lineage>
</organism>
<feature type="transmembrane region" description="Helical" evidence="4">
    <location>
        <begin position="302"/>
        <end position="321"/>
    </location>
</feature>
<dbReference type="AlphaFoldDB" id="A0A1G9TTF9"/>